<dbReference type="EMBL" id="MW015081">
    <property type="protein sequence ID" value="QPX47981.1"/>
    <property type="molecule type" value="Genomic_DNA"/>
</dbReference>
<feature type="compositionally biased region" description="Basic and acidic residues" evidence="1">
    <location>
        <begin position="1"/>
        <end position="13"/>
    </location>
</feature>
<dbReference type="GeneID" id="77946186"/>
<protein>
    <submittedName>
        <fullName evidence="2">Uncharacterized protein</fullName>
    </submittedName>
</protein>
<feature type="region of interest" description="Disordered" evidence="1">
    <location>
        <begin position="1"/>
        <end position="23"/>
    </location>
</feature>
<evidence type="ECO:0000256" key="1">
    <source>
        <dbReference type="SAM" id="MobiDB-lite"/>
    </source>
</evidence>
<name>A0A879R1W9_9CAUD</name>
<organism evidence="2 3">
    <name type="scientific">Synechococcus phage S-SRM01</name>
    <dbReference type="NCBI Taxonomy" id="2781608"/>
    <lineage>
        <taxon>Viruses</taxon>
        <taxon>Duplodnaviria</taxon>
        <taxon>Heunggongvirae</taxon>
        <taxon>Uroviricota</taxon>
        <taxon>Caudoviricetes</taxon>
        <taxon>Pantevenvirales</taxon>
        <taxon>Kyanoviridae</taxon>
        <taxon>Serangoonvirus</taxon>
        <taxon>Serangoonvirus essarone</taxon>
    </lineage>
</organism>
<dbReference type="RefSeq" id="YP_010669991.1">
    <property type="nucleotide sequence ID" value="NC_070963.1"/>
</dbReference>
<reference evidence="2" key="1">
    <citation type="submission" date="2020-09" db="EMBL/GenBank/DDBJ databases">
        <authorList>
            <person name="Zhang D."/>
            <person name="Hatherill J.R."/>
            <person name="Ramirez J.F."/>
            <person name="Edinger B."/>
            <person name="Balarin R."/>
            <person name="Sullivan A."/>
            <person name="Humpal K.M."/>
            <person name="Guseva A."/>
            <person name="Butela K.A."/>
            <person name="Garlena R.A."/>
            <person name="Russell D.A."/>
            <person name="Pope W.H."/>
            <person name="Jacobs-Sera D."/>
            <person name="Hatfull G.F."/>
        </authorList>
    </citation>
    <scope>NUCLEOTIDE SEQUENCE</scope>
</reference>
<sequence>MSKLRDVVEKAKNTETPMENWTPAEKETCKSRYGCDIMIENGSYAEVCTKEAPSDAYIVKYMVDNKICFDLTRGSKLRLFDMYWDKFRENLMSVEFGYGRINPKLWGIKPPEKKKRK</sequence>
<evidence type="ECO:0000313" key="2">
    <source>
        <dbReference type="EMBL" id="QPX47981.1"/>
    </source>
</evidence>
<dbReference type="Proteomes" id="UP000664915">
    <property type="component" value="Segment"/>
</dbReference>
<evidence type="ECO:0000313" key="3">
    <source>
        <dbReference type="Proteomes" id="UP000664915"/>
    </source>
</evidence>
<accession>A0A879R1W9</accession>
<dbReference type="KEGG" id="vg:77946186"/>
<proteinExistence type="predicted"/>
<keyword evidence="3" id="KW-1185">Reference proteome</keyword>